<comment type="caution">
    <text evidence="1">The sequence shown here is derived from an EMBL/GenBank/DDBJ whole genome shotgun (WGS) entry which is preliminary data.</text>
</comment>
<evidence type="ECO:0000313" key="2">
    <source>
        <dbReference type="Proteomes" id="UP000218231"/>
    </source>
</evidence>
<protein>
    <submittedName>
        <fullName evidence="1">Uncharacterized protein</fullName>
    </submittedName>
</protein>
<name>A0A2A2LBP4_9BILA</name>
<reference evidence="1 2" key="1">
    <citation type="journal article" date="2017" name="Curr. Biol.">
        <title>Genome architecture and evolution of a unichromosomal asexual nematode.</title>
        <authorList>
            <person name="Fradin H."/>
            <person name="Zegar C."/>
            <person name="Gutwein M."/>
            <person name="Lucas J."/>
            <person name="Kovtun M."/>
            <person name="Corcoran D."/>
            <person name="Baugh L.R."/>
            <person name="Kiontke K."/>
            <person name="Gunsalus K."/>
            <person name="Fitch D.H."/>
            <person name="Piano F."/>
        </authorList>
    </citation>
    <scope>NUCLEOTIDE SEQUENCE [LARGE SCALE GENOMIC DNA]</scope>
    <source>
        <strain evidence="1">PF1309</strain>
    </source>
</reference>
<sequence length="91" mass="9740">MPVFRTGQILALNNSRLCLLPDEVQRWGSILNPTNGGINSTSQCAGRIGGQVTTCQSIQGQENGGLPGEDPAVLFDKNGNLNTIEFPKLTR</sequence>
<dbReference type="OrthoDB" id="5774358at2759"/>
<gene>
    <name evidence="1" type="ORF">WR25_21680</name>
</gene>
<dbReference type="AlphaFoldDB" id="A0A2A2LBP4"/>
<proteinExistence type="predicted"/>
<dbReference type="EMBL" id="LIAE01006940">
    <property type="protein sequence ID" value="PAV83656.1"/>
    <property type="molecule type" value="Genomic_DNA"/>
</dbReference>
<accession>A0A2A2LBP4</accession>
<keyword evidence="2" id="KW-1185">Reference proteome</keyword>
<organism evidence="1 2">
    <name type="scientific">Diploscapter pachys</name>
    <dbReference type="NCBI Taxonomy" id="2018661"/>
    <lineage>
        <taxon>Eukaryota</taxon>
        <taxon>Metazoa</taxon>
        <taxon>Ecdysozoa</taxon>
        <taxon>Nematoda</taxon>
        <taxon>Chromadorea</taxon>
        <taxon>Rhabditida</taxon>
        <taxon>Rhabditina</taxon>
        <taxon>Rhabditomorpha</taxon>
        <taxon>Rhabditoidea</taxon>
        <taxon>Rhabditidae</taxon>
        <taxon>Diploscapter</taxon>
    </lineage>
</organism>
<dbReference type="Proteomes" id="UP000218231">
    <property type="component" value="Unassembled WGS sequence"/>
</dbReference>
<evidence type="ECO:0000313" key="1">
    <source>
        <dbReference type="EMBL" id="PAV83656.1"/>
    </source>
</evidence>